<name>K5WDP1_AGABU</name>
<organism evidence="1 2">
    <name type="scientific">Agaricus bisporus var. burnettii (strain JB137-S8 / ATCC MYA-4627 / FGSC 10392)</name>
    <name type="common">White button mushroom</name>
    <dbReference type="NCBI Taxonomy" id="597362"/>
    <lineage>
        <taxon>Eukaryota</taxon>
        <taxon>Fungi</taxon>
        <taxon>Dikarya</taxon>
        <taxon>Basidiomycota</taxon>
        <taxon>Agaricomycotina</taxon>
        <taxon>Agaricomycetes</taxon>
        <taxon>Agaricomycetidae</taxon>
        <taxon>Agaricales</taxon>
        <taxon>Agaricineae</taxon>
        <taxon>Agaricaceae</taxon>
        <taxon>Agaricus</taxon>
    </lineage>
</organism>
<dbReference type="RefSeq" id="XP_007335995.1">
    <property type="nucleotide sequence ID" value="XM_007335933.1"/>
</dbReference>
<dbReference type="AlphaFoldDB" id="K5WDP1"/>
<dbReference type="KEGG" id="abp:AGABI1DRAFT134939"/>
<dbReference type="Proteomes" id="UP000008493">
    <property type="component" value="Unassembled WGS sequence"/>
</dbReference>
<dbReference type="HOGENOM" id="CLU_2170283_0_0_1"/>
<gene>
    <name evidence="1" type="ORF">AGABI1DRAFT_134939</name>
</gene>
<sequence length="110" mass="12522">MVTQPVLYVDTLCISLRFTNLLFPLLALKSLPSLQPESPLSLRASNLAVLLDDYSASPRHFERLLSVGAEQRLFTHLFFHRTTREPANDYERIVPRRGAILRSNPGVVLY</sequence>
<evidence type="ECO:0000313" key="1">
    <source>
        <dbReference type="EMBL" id="EKM73366.1"/>
    </source>
</evidence>
<keyword evidence="2" id="KW-1185">Reference proteome</keyword>
<evidence type="ECO:0000313" key="2">
    <source>
        <dbReference type="Proteomes" id="UP000008493"/>
    </source>
</evidence>
<dbReference type="EMBL" id="JH972893">
    <property type="protein sequence ID" value="EKM73366.1"/>
    <property type="molecule type" value="Genomic_DNA"/>
</dbReference>
<proteinExistence type="predicted"/>
<accession>K5WDP1</accession>
<reference evidence="2" key="1">
    <citation type="journal article" date="2012" name="Proc. Natl. Acad. Sci. U.S.A.">
        <title>Genome sequence of the button mushroom Agaricus bisporus reveals mechanisms governing adaptation to a humic-rich ecological niche.</title>
        <authorList>
            <person name="Morin E."/>
            <person name="Kohler A."/>
            <person name="Baker A.R."/>
            <person name="Foulongne-Oriol M."/>
            <person name="Lombard V."/>
            <person name="Nagy L.G."/>
            <person name="Ohm R.A."/>
            <person name="Patyshakuliyeva A."/>
            <person name="Brun A."/>
            <person name="Aerts A.L."/>
            <person name="Bailey A.M."/>
            <person name="Billette C."/>
            <person name="Coutinho P.M."/>
            <person name="Deakin G."/>
            <person name="Doddapaneni H."/>
            <person name="Floudas D."/>
            <person name="Grimwood J."/>
            <person name="Hilden K."/>
            <person name="Kuees U."/>
            <person name="LaButti K.M."/>
            <person name="Lapidus A."/>
            <person name="Lindquist E.A."/>
            <person name="Lucas S.M."/>
            <person name="Murat C."/>
            <person name="Riley R.W."/>
            <person name="Salamov A.A."/>
            <person name="Schmutz J."/>
            <person name="Subramanian V."/>
            <person name="Woesten H.A.B."/>
            <person name="Xu J."/>
            <person name="Eastwood D.C."/>
            <person name="Foster G.D."/>
            <person name="Sonnenberg A.S."/>
            <person name="Cullen D."/>
            <person name="de Vries R.P."/>
            <person name="Lundell T."/>
            <person name="Hibbett D.S."/>
            <person name="Henrissat B."/>
            <person name="Burton K.S."/>
            <person name="Kerrigan R.W."/>
            <person name="Challen M.P."/>
            <person name="Grigoriev I.V."/>
            <person name="Martin F."/>
        </authorList>
    </citation>
    <scope>NUCLEOTIDE SEQUENCE [LARGE SCALE GENOMIC DNA]</scope>
    <source>
        <strain evidence="2">JB137-S8 / ATCC MYA-4627 / FGSC 10392</strain>
    </source>
</reference>
<protein>
    <submittedName>
        <fullName evidence="1">Uncharacterized protein</fullName>
    </submittedName>
</protein>
<dbReference type="GeneID" id="18828417"/>
<dbReference type="InParanoid" id="K5WDP1"/>